<dbReference type="Pfam" id="PF04610">
    <property type="entry name" value="TrbL"/>
    <property type="match status" value="1"/>
</dbReference>
<accession>B2TH85</accession>
<evidence type="ECO:0000256" key="1">
    <source>
        <dbReference type="ARBA" id="ARBA00004141"/>
    </source>
</evidence>
<dbReference type="HOGENOM" id="CLU_835951_0_0_4"/>
<dbReference type="GO" id="GO:0030255">
    <property type="term" value="P:protein secretion by the type IV secretion system"/>
    <property type="evidence" value="ECO:0007669"/>
    <property type="project" value="InterPro"/>
</dbReference>
<geneLocation type="plasmid" evidence="6 7">
    <name>pBPHYT01</name>
</geneLocation>
<gene>
    <name evidence="6" type="ordered locus">Bphyt_7349</name>
</gene>
<evidence type="ECO:0000256" key="3">
    <source>
        <dbReference type="ARBA" id="ARBA00022989"/>
    </source>
</evidence>
<dbReference type="KEGG" id="bpy:Bphyt_7349"/>
<dbReference type="AlphaFoldDB" id="B2TH85"/>
<evidence type="ECO:0000256" key="5">
    <source>
        <dbReference type="SAM" id="Phobius"/>
    </source>
</evidence>
<dbReference type="eggNOG" id="COG3704">
    <property type="taxonomic scope" value="Bacteria"/>
</dbReference>
<dbReference type="GO" id="GO:0016020">
    <property type="term" value="C:membrane"/>
    <property type="evidence" value="ECO:0007669"/>
    <property type="project" value="UniProtKB-SubCell"/>
</dbReference>
<protein>
    <submittedName>
        <fullName evidence="6">TrbL/VirB6 plasmid conjugal transfer protein</fullName>
    </submittedName>
</protein>
<keyword evidence="3 5" id="KW-1133">Transmembrane helix</keyword>
<dbReference type="Proteomes" id="UP000001739">
    <property type="component" value="Plasmid pBPHYT01"/>
</dbReference>
<feature type="transmembrane region" description="Helical" evidence="5">
    <location>
        <begin position="195"/>
        <end position="221"/>
    </location>
</feature>
<dbReference type="OrthoDB" id="6956705at2"/>
<feature type="transmembrane region" description="Helical" evidence="5">
    <location>
        <begin position="32"/>
        <end position="52"/>
    </location>
</feature>
<reference evidence="6 7" key="1">
    <citation type="journal article" date="2011" name="J. Bacteriol.">
        <title>Complete genome sequence of the plant growth-promoting endophyte Burkholderia phytofirmans strain PsJN.</title>
        <authorList>
            <person name="Weilharter A."/>
            <person name="Mitter B."/>
            <person name="Shin M.V."/>
            <person name="Chain P.S."/>
            <person name="Nowak J."/>
            <person name="Sessitsch A."/>
        </authorList>
    </citation>
    <scope>NUCLEOTIDE SEQUENCE [LARGE SCALE GENOMIC DNA]</scope>
    <source>
        <strain evidence="7">DSM 17436 / LMG 22146 / PsJN</strain>
        <plasmid evidence="6 7">pBPHYT01</plasmid>
    </source>
</reference>
<evidence type="ECO:0000313" key="6">
    <source>
        <dbReference type="EMBL" id="ACD21634.1"/>
    </source>
</evidence>
<feature type="transmembrane region" description="Helical" evidence="5">
    <location>
        <begin position="167"/>
        <end position="189"/>
    </location>
</feature>
<name>B2TH85_PARPJ</name>
<evidence type="ECO:0000256" key="4">
    <source>
        <dbReference type="ARBA" id="ARBA00023136"/>
    </source>
</evidence>
<dbReference type="EMBL" id="CP001054">
    <property type="protein sequence ID" value="ACD21634.1"/>
    <property type="molecule type" value="Genomic_DNA"/>
</dbReference>
<evidence type="ECO:0000313" key="7">
    <source>
        <dbReference type="Proteomes" id="UP000001739"/>
    </source>
</evidence>
<comment type="subcellular location">
    <subcellularLocation>
        <location evidence="1">Membrane</location>
        <topology evidence="1">Multi-pass membrane protein</topology>
    </subcellularLocation>
</comment>
<sequence length="332" mass="35298">MDSTGTFTDLFANVNAALQATFTSASTGMSNYVIPLGWAMFGVSILVWSFMVMTGRVASPANEWMMKGAAILLILSAAGANYSTWVSGPLFQLPNDLANAIGSSGTPAQVLDMLETQLNQMLDGIASAVVSSFSNLNFGGGIILFAALVIVSIACALLLIGAAFNVLYAQIGLSLVLSVGPFFIIWMIWKQTQHWAWSWLNTALYYVFLTVLSAMFILLFIQICTHYMSSLESAVTALGPTVPSDSSFASKLASLLEKQVNPQAQIAVATSYLNIFSISLQLAFICLPMFFIEIQLPTIAASMTGGQGGSVGSGFYMVMQAARTAAAFKGGK</sequence>
<keyword evidence="6" id="KW-0614">Plasmid</keyword>
<evidence type="ECO:0000256" key="2">
    <source>
        <dbReference type="ARBA" id="ARBA00022692"/>
    </source>
</evidence>
<feature type="transmembrane region" description="Helical" evidence="5">
    <location>
        <begin position="138"/>
        <end position="160"/>
    </location>
</feature>
<proteinExistence type="predicted"/>
<dbReference type="InterPro" id="IPR007688">
    <property type="entry name" value="Conjugal_tfr_TrbL/VirB6"/>
</dbReference>
<keyword evidence="2 5" id="KW-0812">Transmembrane</keyword>
<dbReference type="RefSeq" id="WP_012431003.1">
    <property type="nucleotide sequence ID" value="NC_010679.1"/>
</dbReference>
<organism evidence="6 7">
    <name type="scientific">Paraburkholderia phytofirmans (strain DSM 17436 / LMG 22146 / PsJN)</name>
    <name type="common">Burkholderia phytofirmans</name>
    <dbReference type="NCBI Taxonomy" id="398527"/>
    <lineage>
        <taxon>Bacteria</taxon>
        <taxon>Pseudomonadati</taxon>
        <taxon>Pseudomonadota</taxon>
        <taxon>Betaproteobacteria</taxon>
        <taxon>Burkholderiales</taxon>
        <taxon>Burkholderiaceae</taxon>
        <taxon>Paraburkholderia</taxon>
    </lineage>
</organism>
<feature type="transmembrane region" description="Helical" evidence="5">
    <location>
        <begin position="272"/>
        <end position="292"/>
    </location>
</feature>
<feature type="transmembrane region" description="Helical" evidence="5">
    <location>
        <begin position="64"/>
        <end position="85"/>
    </location>
</feature>
<keyword evidence="4 5" id="KW-0472">Membrane</keyword>